<name>A0AAE0Z6A7_9GAST</name>
<comment type="caution">
    <text evidence="2">The sequence shown here is derived from an EMBL/GenBank/DDBJ whole genome shotgun (WGS) entry which is preliminary data.</text>
</comment>
<dbReference type="Proteomes" id="UP001283361">
    <property type="component" value="Unassembled WGS sequence"/>
</dbReference>
<accession>A0AAE0Z6A7</accession>
<evidence type="ECO:0000256" key="1">
    <source>
        <dbReference type="SAM" id="MobiDB-lite"/>
    </source>
</evidence>
<keyword evidence="3" id="KW-1185">Reference proteome</keyword>
<evidence type="ECO:0000313" key="3">
    <source>
        <dbReference type="Proteomes" id="UP001283361"/>
    </source>
</evidence>
<sequence>MDCYHGRVSSCLLSLGLFSRFTWPCFIKPIHGAILISVNTATQPHTGKNTATRPHTETETTSCIDEVAACSHPHLPTPMGSCKSDSSSVAGVPASYAR</sequence>
<evidence type="ECO:0000313" key="2">
    <source>
        <dbReference type="EMBL" id="KAK3763435.1"/>
    </source>
</evidence>
<organism evidence="2 3">
    <name type="scientific">Elysia crispata</name>
    <name type="common">lettuce slug</name>
    <dbReference type="NCBI Taxonomy" id="231223"/>
    <lineage>
        <taxon>Eukaryota</taxon>
        <taxon>Metazoa</taxon>
        <taxon>Spiralia</taxon>
        <taxon>Lophotrochozoa</taxon>
        <taxon>Mollusca</taxon>
        <taxon>Gastropoda</taxon>
        <taxon>Heterobranchia</taxon>
        <taxon>Euthyneura</taxon>
        <taxon>Panpulmonata</taxon>
        <taxon>Sacoglossa</taxon>
        <taxon>Placobranchoidea</taxon>
        <taxon>Plakobranchidae</taxon>
        <taxon>Elysia</taxon>
    </lineage>
</organism>
<dbReference type="AlphaFoldDB" id="A0AAE0Z6A7"/>
<feature type="region of interest" description="Disordered" evidence="1">
    <location>
        <begin position="76"/>
        <end position="98"/>
    </location>
</feature>
<gene>
    <name evidence="2" type="ORF">RRG08_053289</name>
</gene>
<reference evidence="2" key="1">
    <citation type="journal article" date="2023" name="G3 (Bethesda)">
        <title>A reference genome for the long-term kleptoplast-retaining sea slug Elysia crispata morphotype clarki.</title>
        <authorList>
            <person name="Eastman K.E."/>
            <person name="Pendleton A.L."/>
            <person name="Shaikh M.A."/>
            <person name="Suttiyut T."/>
            <person name="Ogas R."/>
            <person name="Tomko P."/>
            <person name="Gavelis G."/>
            <person name="Widhalm J.R."/>
            <person name="Wisecaver J.H."/>
        </authorList>
    </citation>
    <scope>NUCLEOTIDE SEQUENCE</scope>
    <source>
        <strain evidence="2">ECLA1</strain>
    </source>
</reference>
<proteinExistence type="predicted"/>
<dbReference type="EMBL" id="JAWDGP010004560">
    <property type="protein sequence ID" value="KAK3763435.1"/>
    <property type="molecule type" value="Genomic_DNA"/>
</dbReference>
<protein>
    <submittedName>
        <fullName evidence="2">Uncharacterized protein</fullName>
    </submittedName>
</protein>